<comment type="caution">
    <text evidence="4">The sequence shown here is derived from an EMBL/GenBank/DDBJ whole genome shotgun (WGS) entry which is preliminary data.</text>
</comment>
<evidence type="ECO:0000313" key="4">
    <source>
        <dbReference type="EMBL" id="RXZ62302.1"/>
    </source>
</evidence>
<name>A0A4Q2KG01_9FIRM</name>
<evidence type="ECO:0000259" key="3">
    <source>
        <dbReference type="PROSITE" id="PS50977"/>
    </source>
</evidence>
<dbReference type="InterPro" id="IPR001647">
    <property type="entry name" value="HTH_TetR"/>
</dbReference>
<dbReference type="Gene3D" id="1.10.357.10">
    <property type="entry name" value="Tetracycline Repressor, domain 2"/>
    <property type="match status" value="1"/>
</dbReference>
<dbReference type="InterPro" id="IPR039532">
    <property type="entry name" value="TetR_C_Firmicutes"/>
</dbReference>
<organism evidence="4 5">
    <name type="scientific">Candidatus Borkfalkia ceftriaxoniphila</name>
    <dbReference type="NCBI Taxonomy" id="2508949"/>
    <lineage>
        <taxon>Bacteria</taxon>
        <taxon>Bacillati</taxon>
        <taxon>Bacillota</taxon>
        <taxon>Clostridia</taxon>
        <taxon>Christensenellales</taxon>
        <taxon>Christensenellaceae</taxon>
        <taxon>Candidatus Borkfalkia</taxon>
    </lineage>
</organism>
<sequence>MDLRIQKTYKALTDTFLELLEEKHFEDITVEELCSRAMIRRATFYKHFADKNDFFIFLVREIQQKFIDENLVNACAPYCNEGALRSFIEFMCEHEKLVKSISESSMFLLLADMICEQIAFNMQLSFKEIQRGSAYFPVQPEIAAHCFAGALVQTVKWWVLQKNKISKEQLVEQLSKLLFPLFPAQS</sequence>
<dbReference type="PANTHER" id="PTHR43479:SF7">
    <property type="entry name" value="TETR-FAMILY TRANSCRIPTIONAL REGULATOR"/>
    <property type="match status" value="1"/>
</dbReference>
<dbReference type="PROSITE" id="PS50977">
    <property type="entry name" value="HTH_TETR_2"/>
    <property type="match status" value="1"/>
</dbReference>
<evidence type="ECO:0000256" key="1">
    <source>
        <dbReference type="ARBA" id="ARBA00023125"/>
    </source>
</evidence>
<dbReference type="InterPro" id="IPR009057">
    <property type="entry name" value="Homeodomain-like_sf"/>
</dbReference>
<dbReference type="Proteomes" id="UP000291269">
    <property type="component" value="Unassembled WGS sequence"/>
</dbReference>
<keyword evidence="1 2" id="KW-0238">DNA-binding</keyword>
<keyword evidence="5" id="KW-1185">Reference proteome</keyword>
<dbReference type="SUPFAM" id="SSF46689">
    <property type="entry name" value="Homeodomain-like"/>
    <property type="match status" value="1"/>
</dbReference>
<proteinExistence type="predicted"/>
<gene>
    <name evidence="4" type="ORF">ESZ91_07875</name>
</gene>
<accession>A0A4Q2KG01</accession>
<feature type="domain" description="HTH tetR-type" evidence="3">
    <location>
        <begin position="6"/>
        <end position="66"/>
    </location>
</feature>
<dbReference type="EMBL" id="SDOZ01000002">
    <property type="protein sequence ID" value="RXZ62302.1"/>
    <property type="molecule type" value="Genomic_DNA"/>
</dbReference>
<dbReference type="OrthoDB" id="9810250at2"/>
<dbReference type="RefSeq" id="WP_129225880.1">
    <property type="nucleotide sequence ID" value="NZ_SDOZ01000002.1"/>
</dbReference>
<dbReference type="GO" id="GO:0003677">
    <property type="term" value="F:DNA binding"/>
    <property type="evidence" value="ECO:0007669"/>
    <property type="project" value="UniProtKB-UniRule"/>
</dbReference>
<reference evidence="4 5" key="1">
    <citation type="journal article" date="2019" name="Gut">
        <title>Antibiotics-induced monodominance of a novel gut bacterial order.</title>
        <authorList>
            <person name="Hildebrand F."/>
            <person name="Moitinho-Silva L."/>
            <person name="Blasche S."/>
            <person name="Jahn M.T."/>
            <person name="Gossmann T.I."/>
            <person name="Heuerta-Cepas J."/>
            <person name="Hercog R."/>
            <person name="Luetge M."/>
            <person name="Bahram M."/>
            <person name="Pryszlak A."/>
            <person name="Alves R.J."/>
            <person name="Waszak S.M."/>
            <person name="Zhu A."/>
            <person name="Ye L."/>
            <person name="Costea P.I."/>
            <person name="Aalvink S."/>
            <person name="Belzer C."/>
            <person name="Forslund S.K."/>
            <person name="Sunagawa S."/>
            <person name="Hentschel U."/>
            <person name="Merten C."/>
            <person name="Patil K.R."/>
            <person name="Benes V."/>
            <person name="Bork P."/>
        </authorList>
    </citation>
    <scope>NUCLEOTIDE SEQUENCE [LARGE SCALE GENOMIC DNA]</scope>
    <source>
        <strain evidence="4 5">HDS1380</strain>
    </source>
</reference>
<dbReference type="Pfam" id="PF00440">
    <property type="entry name" value="TetR_N"/>
    <property type="match status" value="1"/>
</dbReference>
<dbReference type="PANTHER" id="PTHR43479">
    <property type="entry name" value="ACREF/ENVCD OPERON REPRESSOR-RELATED"/>
    <property type="match status" value="1"/>
</dbReference>
<feature type="DNA-binding region" description="H-T-H motif" evidence="2">
    <location>
        <begin position="29"/>
        <end position="48"/>
    </location>
</feature>
<protein>
    <submittedName>
        <fullName evidence="4">TetR/AcrR family transcriptional regulator</fullName>
    </submittedName>
</protein>
<dbReference type="InterPro" id="IPR050624">
    <property type="entry name" value="HTH-type_Tx_Regulator"/>
</dbReference>
<evidence type="ECO:0000256" key="2">
    <source>
        <dbReference type="PROSITE-ProRule" id="PRU00335"/>
    </source>
</evidence>
<evidence type="ECO:0000313" key="5">
    <source>
        <dbReference type="Proteomes" id="UP000291269"/>
    </source>
</evidence>
<dbReference type="AlphaFoldDB" id="A0A4Q2KG01"/>
<dbReference type="Pfam" id="PF14278">
    <property type="entry name" value="TetR_C_8"/>
    <property type="match status" value="1"/>
</dbReference>